<evidence type="ECO:0000256" key="2">
    <source>
        <dbReference type="ARBA" id="ARBA00022908"/>
    </source>
</evidence>
<dbReference type="RefSeq" id="WP_014955729.1">
    <property type="nucleotide sequence ID" value="NC_018645.1"/>
</dbReference>
<dbReference type="Gene3D" id="1.10.150.130">
    <property type="match status" value="1"/>
</dbReference>
<evidence type="ECO:0000313" key="9">
    <source>
        <dbReference type="Proteomes" id="UP000007347"/>
    </source>
</evidence>
<dbReference type="InterPro" id="IPR013762">
    <property type="entry name" value="Integrase-like_cat_sf"/>
</dbReference>
<dbReference type="Pfam" id="PF00589">
    <property type="entry name" value="Phage_integrase"/>
    <property type="match status" value="1"/>
</dbReference>
<evidence type="ECO:0000256" key="4">
    <source>
        <dbReference type="ARBA" id="ARBA00023172"/>
    </source>
</evidence>
<evidence type="ECO:0000256" key="3">
    <source>
        <dbReference type="ARBA" id="ARBA00023125"/>
    </source>
</evidence>
<dbReference type="Pfam" id="PF02899">
    <property type="entry name" value="Phage_int_SAM_1"/>
    <property type="match status" value="1"/>
</dbReference>
<feature type="domain" description="Tyr recombinase" evidence="6">
    <location>
        <begin position="114"/>
        <end position="298"/>
    </location>
</feature>
<dbReference type="PANTHER" id="PTHR30349">
    <property type="entry name" value="PHAGE INTEGRASE-RELATED"/>
    <property type="match status" value="1"/>
</dbReference>
<evidence type="ECO:0000313" key="8">
    <source>
        <dbReference type="EMBL" id="CCK78372.1"/>
    </source>
</evidence>
<dbReference type="GO" id="GO:0015074">
    <property type="term" value="P:DNA integration"/>
    <property type="evidence" value="ECO:0007669"/>
    <property type="project" value="UniProtKB-KW"/>
</dbReference>
<keyword evidence="2" id="KW-0229">DNA integration</keyword>
<dbReference type="EMBL" id="FO203503">
    <property type="protein sequence ID" value="CCK78372.1"/>
    <property type="molecule type" value="Genomic_DNA"/>
</dbReference>
<dbReference type="Proteomes" id="UP000007347">
    <property type="component" value="Chromosome"/>
</dbReference>
<dbReference type="KEGG" id="dto:TOL2_C02020"/>
<reference evidence="8 9" key="1">
    <citation type="journal article" date="2013" name="Environ. Microbiol.">
        <title>Complete genome, catabolic sub-proteomes and key-metabolites of Desulfobacula toluolica Tol2, a marine, aromatic compound-degrading, sulfate-reducing bacterium.</title>
        <authorList>
            <person name="Wohlbrand L."/>
            <person name="Jacob J.H."/>
            <person name="Kube M."/>
            <person name="Mussmann M."/>
            <person name="Jarling R."/>
            <person name="Beck A."/>
            <person name="Amann R."/>
            <person name="Wilkes H."/>
            <person name="Reinhardt R."/>
            <person name="Rabus R."/>
        </authorList>
    </citation>
    <scope>NUCLEOTIDE SEQUENCE [LARGE SCALE GENOMIC DNA]</scope>
    <source>
        <strain evidence="9">DSM 7467 / Tol2</strain>
    </source>
</reference>
<comment type="similarity">
    <text evidence="1">Belongs to the 'phage' integrase family.</text>
</comment>
<dbReference type="AlphaFoldDB" id="K0NH90"/>
<dbReference type="InterPro" id="IPR044068">
    <property type="entry name" value="CB"/>
</dbReference>
<dbReference type="GO" id="GO:0003677">
    <property type="term" value="F:DNA binding"/>
    <property type="evidence" value="ECO:0007669"/>
    <property type="project" value="UniProtKB-UniRule"/>
</dbReference>
<dbReference type="InterPro" id="IPR002104">
    <property type="entry name" value="Integrase_catalytic"/>
</dbReference>
<protein>
    <submittedName>
        <fullName evidence="8">XerC: tyrosine recombinase, subunit C</fullName>
    </submittedName>
</protein>
<dbReference type="InterPro" id="IPR010998">
    <property type="entry name" value="Integrase_recombinase_N"/>
</dbReference>
<feature type="domain" description="Core-binding (CB)" evidence="7">
    <location>
        <begin position="6"/>
        <end position="90"/>
    </location>
</feature>
<dbReference type="Gene3D" id="1.10.443.10">
    <property type="entry name" value="Intergrase catalytic core"/>
    <property type="match status" value="1"/>
</dbReference>
<proteinExistence type="inferred from homology"/>
<sequence length="324" mass="37493">MGVSITDFFNHIESFMDYRSTVYDISDQTIKSNLCDLKLFENFMDENQHKTITGPAVMDFQYHLKTQRKNCGGSLNRKLFTLRSYSNYLRLQEVDDADNLPFHSILKVRQGYRNRPDALTAQQIKQLLDTIDRSTCLGVRDYAIYALMYLCGLRIGEVFGLDLSGIDLKTKDITVTGKGKRIRTLHLSDELFQILSEYLAVRTFFYKNEHRNALFISKKGNRLAIRTMEDNFKKIVLKSGLQTRFNVSCHTLRHSFASHLNDKEVDMLVIKSLMGHSTTRSTEIYIHPSMQKVRQAMEKLPGVIFMNELIKKGGVIFSFQELRT</sequence>
<dbReference type="OrthoDB" id="9789256at2"/>
<dbReference type="STRING" id="651182.TOL2_C02020"/>
<evidence type="ECO:0000259" key="6">
    <source>
        <dbReference type="PROSITE" id="PS51898"/>
    </source>
</evidence>
<evidence type="ECO:0000256" key="5">
    <source>
        <dbReference type="PROSITE-ProRule" id="PRU01248"/>
    </source>
</evidence>
<dbReference type="InterPro" id="IPR004107">
    <property type="entry name" value="Integrase_SAM-like_N"/>
</dbReference>
<keyword evidence="4" id="KW-0233">DNA recombination</keyword>
<organism evidence="8 9">
    <name type="scientific">Desulfobacula toluolica (strain DSM 7467 / Tol2)</name>
    <dbReference type="NCBI Taxonomy" id="651182"/>
    <lineage>
        <taxon>Bacteria</taxon>
        <taxon>Pseudomonadati</taxon>
        <taxon>Thermodesulfobacteriota</taxon>
        <taxon>Desulfobacteria</taxon>
        <taxon>Desulfobacterales</taxon>
        <taxon>Desulfobacteraceae</taxon>
        <taxon>Desulfobacula</taxon>
    </lineage>
</organism>
<dbReference type="InterPro" id="IPR050090">
    <property type="entry name" value="Tyrosine_recombinase_XerCD"/>
</dbReference>
<keyword evidence="3 5" id="KW-0238">DNA-binding</keyword>
<dbReference type="GO" id="GO:0006310">
    <property type="term" value="P:DNA recombination"/>
    <property type="evidence" value="ECO:0007669"/>
    <property type="project" value="UniProtKB-KW"/>
</dbReference>
<evidence type="ECO:0000259" key="7">
    <source>
        <dbReference type="PROSITE" id="PS51900"/>
    </source>
</evidence>
<dbReference type="HOGENOM" id="CLU_027562_9_0_7"/>
<dbReference type="PROSITE" id="PS51900">
    <property type="entry name" value="CB"/>
    <property type="match status" value="1"/>
</dbReference>
<dbReference type="PANTHER" id="PTHR30349:SF41">
    <property type="entry name" value="INTEGRASE_RECOMBINASE PROTEIN MJ0367-RELATED"/>
    <property type="match status" value="1"/>
</dbReference>
<dbReference type="InterPro" id="IPR011010">
    <property type="entry name" value="DNA_brk_join_enz"/>
</dbReference>
<evidence type="ECO:0000256" key="1">
    <source>
        <dbReference type="ARBA" id="ARBA00008857"/>
    </source>
</evidence>
<name>K0NH90_DESTT</name>
<dbReference type="SUPFAM" id="SSF56349">
    <property type="entry name" value="DNA breaking-rejoining enzymes"/>
    <property type="match status" value="1"/>
</dbReference>
<dbReference type="PROSITE" id="PS51898">
    <property type="entry name" value="TYR_RECOMBINASE"/>
    <property type="match status" value="1"/>
</dbReference>
<keyword evidence="9" id="KW-1185">Reference proteome</keyword>
<gene>
    <name evidence="8" type="primary">xerC</name>
    <name evidence="8" type="ordered locus">TOL2_C02020</name>
</gene>
<accession>K0NH90</accession>